<dbReference type="SUPFAM" id="SSF53187">
    <property type="entry name" value="Zn-dependent exopeptidases"/>
    <property type="match status" value="1"/>
</dbReference>
<keyword evidence="2" id="KW-0479">Metal-binding</keyword>
<evidence type="ECO:0000256" key="2">
    <source>
        <dbReference type="ARBA" id="ARBA00022723"/>
    </source>
</evidence>
<dbReference type="InterPro" id="IPR002933">
    <property type="entry name" value="Peptidase_M20"/>
</dbReference>
<evidence type="ECO:0000313" key="4">
    <source>
        <dbReference type="EMBL" id="CAI2719220.1"/>
    </source>
</evidence>
<dbReference type="Gene3D" id="3.40.630.10">
    <property type="entry name" value="Zn peptidases"/>
    <property type="match status" value="2"/>
</dbReference>
<accession>A0ABM9HGQ0</accession>
<dbReference type="Gene3D" id="3.30.70.360">
    <property type="match status" value="2"/>
</dbReference>
<protein>
    <submittedName>
        <fullName evidence="4">M20/M25/M40 family metallo-hydrolase</fullName>
    </submittedName>
</protein>
<organism evidence="4 5">
    <name type="scientific">Nitrospina watsonii</name>
    <dbReference type="NCBI Taxonomy" id="1323948"/>
    <lineage>
        <taxon>Bacteria</taxon>
        <taxon>Pseudomonadati</taxon>
        <taxon>Nitrospinota/Tectimicrobiota group</taxon>
        <taxon>Nitrospinota</taxon>
        <taxon>Nitrospinia</taxon>
        <taxon>Nitrospinales</taxon>
        <taxon>Nitrospinaceae</taxon>
        <taxon>Nitrospina</taxon>
    </lineage>
</organism>
<dbReference type="EMBL" id="OX336137">
    <property type="protein sequence ID" value="CAI2719220.1"/>
    <property type="molecule type" value="Genomic_DNA"/>
</dbReference>
<evidence type="ECO:0000256" key="1">
    <source>
        <dbReference type="ARBA" id="ARBA00022670"/>
    </source>
</evidence>
<proteinExistence type="predicted"/>
<dbReference type="PANTHER" id="PTHR43270:SF8">
    <property type="entry name" value="DI- AND TRIPEPTIDASE DUG2-RELATED"/>
    <property type="match status" value="1"/>
</dbReference>
<evidence type="ECO:0000313" key="5">
    <source>
        <dbReference type="Proteomes" id="UP001157733"/>
    </source>
</evidence>
<reference evidence="4 5" key="1">
    <citation type="submission" date="2022-09" db="EMBL/GenBank/DDBJ databases">
        <authorList>
            <person name="Kop L."/>
        </authorList>
    </citation>
    <scope>NUCLEOTIDE SEQUENCE [LARGE SCALE GENOMIC DNA]</scope>
    <source>
        <strain evidence="4 5">347</strain>
    </source>
</reference>
<keyword evidence="5" id="KW-1185">Reference proteome</keyword>
<keyword evidence="3" id="KW-0378">Hydrolase</keyword>
<dbReference type="Pfam" id="PF01546">
    <property type="entry name" value="Peptidase_M20"/>
    <property type="match status" value="1"/>
</dbReference>
<dbReference type="PANTHER" id="PTHR43270">
    <property type="entry name" value="BETA-ALA-HIS DIPEPTIDASE"/>
    <property type="match status" value="1"/>
</dbReference>
<keyword evidence="1" id="KW-0645">Protease</keyword>
<dbReference type="InterPro" id="IPR051458">
    <property type="entry name" value="Cyt/Met_Dipeptidase"/>
</dbReference>
<gene>
    <name evidence="4" type="ORF">NSPWAT_2364</name>
</gene>
<name>A0ABM9HGQ0_9BACT</name>
<evidence type="ECO:0000256" key="3">
    <source>
        <dbReference type="ARBA" id="ARBA00022801"/>
    </source>
</evidence>
<dbReference type="Proteomes" id="UP001157733">
    <property type="component" value="Chromosome"/>
</dbReference>
<sequence>MIMDLANWSRDARQRITPDSELFQRHMEVMREMVRIDSRSFNVNEFEGDRTEPTDMQEILEVGARYLRDIGFDHVRINTPPPGPHRATPILMASLIADQSKPTVLMYAHLDKQPYMDDGRFQKWDGVSPTELRWNADRTRAYGRGAADDLSGVIAIGMAVDAVLQSLGHDAKTRSRESLAALPCNLKIIFETEEECGSYSLIDQILQNREFFEDADCVIITDVTNPTTGMPGLTTSLRGIAQVEVTVPPGEQTMLDAQTALYKTLASLVDERQALAVRAIAERDIPVTPEERKGYEAVPLSVETQRHMIGLLPETKFTVEETQAAIIQAQLRTSYANVRPGHRVAGGVVLGTAAARLTFQLNGHLDAASFKAMLLDALDDLNPFRLNVTVQDATPEDANSLSLNVIAQSAAKDPHSGVAGGPFPVAEIQLARMIDGLIDGNGRLAAEAVHPYMEPEGSILRITTESLYADHDGSTRRFENKSAKAMVEIRLAPGNDETQTAEDVKAHLQAHAPAGFQLKCSNDKGGSPWSTGIEHPAFSLMLESLEAGYGVKPCIYGCGGSIPFVAKLMDALDDIPPLVIAPYDQECRMHEPGESLSVADLNGCARSIVHFLLHCQRAFSPSP</sequence>